<accession>A0A3A8B5V7</accession>
<feature type="compositionally biased region" description="Acidic residues" evidence="1">
    <location>
        <begin position="243"/>
        <end position="254"/>
    </location>
</feature>
<reference evidence="2 3" key="1">
    <citation type="submission" date="2018-09" db="EMBL/GenBank/DDBJ databases">
        <title>Roseovarius spongiae sp. nov., isolated from a marine sponge.</title>
        <authorList>
            <person name="Zhuang L."/>
            <person name="Luo L."/>
        </authorList>
    </citation>
    <scope>NUCLEOTIDE SEQUENCE [LARGE SCALE GENOMIC DNA]</scope>
    <source>
        <strain evidence="2 3">HN-E21</strain>
    </source>
</reference>
<comment type="caution">
    <text evidence="2">The sequence shown here is derived from an EMBL/GenBank/DDBJ whole genome shotgun (WGS) entry which is preliminary data.</text>
</comment>
<feature type="compositionally biased region" description="Low complexity" evidence="1">
    <location>
        <begin position="194"/>
        <end position="210"/>
    </location>
</feature>
<dbReference type="EMBL" id="RAPE01000002">
    <property type="protein sequence ID" value="RKF15436.1"/>
    <property type="molecule type" value="Genomic_DNA"/>
</dbReference>
<dbReference type="Pfam" id="PF04748">
    <property type="entry name" value="Polysacc_deac_2"/>
    <property type="match status" value="1"/>
</dbReference>
<name>A0A3A8B5V7_9RHOB</name>
<dbReference type="CDD" id="cd10936">
    <property type="entry name" value="CE4_DAC2"/>
    <property type="match status" value="1"/>
</dbReference>
<sequence>MVTGTVVCAVGLGAASLATGVPGPSAPEAAGVDVPAGSEFNGARDDVPATLSSEPDAPPQAGETPEVGAPAPDDLSSIAESDMESAAVPETGMADANLTAPQVIAEDSGMSAASEPEAPAVGTSSAVPDAPVEDAGEQSISVDPEQPAPPSAEAESAAFPEQDGEATAPDVASAVPDLDLAEEPEAVTEPPEPEAMTEPPEPDAMGGAAEAEAETAQEEPPAKTIGNLAENVATNRLPSVTDTPEELIEAEPEQSESARAIEANAEPFDNPEDKPLMAIILIDDGTSPIGLDALASFPYPLSFAVDASWDGAAEAARKYRDAGFEVLALADLPPGARASDTEIAMQTVLDAVPGAVAVIEGTGAGLQSDRAAAEQLAPILLESGHGLVLFPNGLDTARKLISREGVPTGAVFRDFDAKGQDAAVIRRFLDQAAFKAGRRQGKVIMLGRLRADTISALLLWGLQDRASSVAIAPISAVLTEEPQ</sequence>
<gene>
    <name evidence="2" type="ORF">D6850_09595</name>
</gene>
<keyword evidence="3" id="KW-1185">Reference proteome</keyword>
<dbReference type="SUPFAM" id="SSF88713">
    <property type="entry name" value="Glycoside hydrolase/deacetylase"/>
    <property type="match status" value="1"/>
</dbReference>
<dbReference type="InterPro" id="IPR006837">
    <property type="entry name" value="Divergent_DAC"/>
</dbReference>
<protein>
    <submittedName>
        <fullName evidence="2">Divergent polysaccharide deacetylase family protein</fullName>
    </submittedName>
</protein>
<feature type="region of interest" description="Disordered" evidence="1">
    <location>
        <begin position="18"/>
        <end position="258"/>
    </location>
</feature>
<evidence type="ECO:0000256" key="1">
    <source>
        <dbReference type="SAM" id="MobiDB-lite"/>
    </source>
</evidence>
<evidence type="ECO:0000313" key="3">
    <source>
        <dbReference type="Proteomes" id="UP000281128"/>
    </source>
</evidence>
<dbReference type="InterPro" id="IPR011330">
    <property type="entry name" value="Glyco_hydro/deAcase_b/a-brl"/>
</dbReference>
<dbReference type="GO" id="GO:0005975">
    <property type="term" value="P:carbohydrate metabolic process"/>
    <property type="evidence" value="ECO:0007669"/>
    <property type="project" value="InterPro"/>
</dbReference>
<organism evidence="2 3">
    <name type="scientific">Roseovarius spongiae</name>
    <dbReference type="NCBI Taxonomy" id="2320272"/>
    <lineage>
        <taxon>Bacteria</taxon>
        <taxon>Pseudomonadati</taxon>
        <taxon>Pseudomonadota</taxon>
        <taxon>Alphaproteobacteria</taxon>
        <taxon>Rhodobacterales</taxon>
        <taxon>Roseobacteraceae</taxon>
        <taxon>Roseovarius</taxon>
    </lineage>
</organism>
<feature type="compositionally biased region" description="Low complexity" evidence="1">
    <location>
        <begin position="151"/>
        <end position="161"/>
    </location>
</feature>
<dbReference type="AlphaFoldDB" id="A0A3A8B5V7"/>
<dbReference type="OrthoDB" id="7658418at2"/>
<dbReference type="Gene3D" id="3.20.20.370">
    <property type="entry name" value="Glycoside hydrolase/deacetylase"/>
    <property type="match status" value="1"/>
</dbReference>
<proteinExistence type="predicted"/>
<evidence type="ECO:0000313" key="2">
    <source>
        <dbReference type="EMBL" id="RKF15436.1"/>
    </source>
</evidence>
<feature type="compositionally biased region" description="Polar residues" evidence="1">
    <location>
        <begin position="232"/>
        <end position="242"/>
    </location>
</feature>
<dbReference type="Proteomes" id="UP000281128">
    <property type="component" value="Unassembled WGS sequence"/>
</dbReference>